<dbReference type="PANTHER" id="PTHR33667">
    <property type="entry name" value="SI:DKEY-57N24.6"/>
    <property type="match status" value="1"/>
</dbReference>
<keyword evidence="3" id="KW-1185">Reference proteome</keyword>
<feature type="domain" description="DUF4550" evidence="1">
    <location>
        <begin position="71"/>
        <end position="165"/>
    </location>
</feature>
<dbReference type="Proteomes" id="UP000770717">
    <property type="component" value="Unassembled WGS sequence"/>
</dbReference>
<dbReference type="EMBL" id="WNTK01000005">
    <property type="protein sequence ID" value="KAG9483675.1"/>
    <property type="molecule type" value="Genomic_DNA"/>
</dbReference>
<evidence type="ECO:0000313" key="2">
    <source>
        <dbReference type="EMBL" id="KAG9483675.1"/>
    </source>
</evidence>
<evidence type="ECO:0000259" key="1">
    <source>
        <dbReference type="Pfam" id="PF15084"/>
    </source>
</evidence>
<comment type="caution">
    <text evidence="2">The sequence shown here is derived from an EMBL/GenBank/DDBJ whole genome shotgun (WGS) entry which is preliminary data.</text>
</comment>
<dbReference type="PANTHER" id="PTHR33667:SF7">
    <property type="entry name" value="RIKEN CDNA 1810020O05 GENE"/>
    <property type="match status" value="1"/>
</dbReference>
<name>A0A8J6FBD1_ELECQ</name>
<organism evidence="2 3">
    <name type="scientific">Eleutherodactylus coqui</name>
    <name type="common">Puerto Rican coqui</name>
    <dbReference type="NCBI Taxonomy" id="57060"/>
    <lineage>
        <taxon>Eukaryota</taxon>
        <taxon>Metazoa</taxon>
        <taxon>Chordata</taxon>
        <taxon>Craniata</taxon>
        <taxon>Vertebrata</taxon>
        <taxon>Euteleostomi</taxon>
        <taxon>Amphibia</taxon>
        <taxon>Batrachia</taxon>
        <taxon>Anura</taxon>
        <taxon>Neobatrachia</taxon>
        <taxon>Hyloidea</taxon>
        <taxon>Eleutherodactylidae</taxon>
        <taxon>Eleutherodactylinae</taxon>
        <taxon>Eleutherodactylus</taxon>
        <taxon>Eleutherodactylus</taxon>
    </lineage>
</organism>
<accession>A0A8J6FBD1</accession>
<dbReference type="Pfam" id="PF15084">
    <property type="entry name" value="DUF4550"/>
    <property type="match status" value="1"/>
</dbReference>
<reference evidence="2" key="1">
    <citation type="thesis" date="2020" institute="ProQuest LLC" country="789 East Eisenhower Parkway, Ann Arbor, MI, USA">
        <title>Comparative Genomics and Chromosome Evolution.</title>
        <authorList>
            <person name="Mudd A.B."/>
        </authorList>
    </citation>
    <scope>NUCLEOTIDE SEQUENCE</scope>
    <source>
        <strain evidence="2">HN-11 Male</strain>
        <tissue evidence="2">Kidney and liver</tissue>
    </source>
</reference>
<gene>
    <name evidence="2" type="ORF">GDO78_009544</name>
</gene>
<sequence length="1241" mass="140956">MDLGGEANEAHDKTASNDLQHMSHTVTCTVTICFAIPSPPKKEDYESHADPKVKGNGKHHKKVIEAPKAQNYFHFEYFLLPEDTEPTKVDVVMFGVVAKLYMESETRLLKPWQEDEKTWLTWNHSVGLCVTKDVLLKALKHQIHVRMWSSKDKVSAKARFDRPKAFRVSTVKQGDEPEVKQLVLNQRKLFEDSLPRQSFILKKNGDKVYQDDSNIQALKFPPATIPGPSMSSQEQDSSVKRLEMCNFGLSVVARSEKPPAVQTGKQKSARNWTDMKGDLQKLQLNIKSSKAQKIEASPSKGERGVLYHLKHSDTAIADKVRKKTETEKYEKASSIRSLQGERKCLTLSINFMPLLAGDLSVTSRLQECSQQILDCYMSLALNAPLLSDQQKRALNPVVIRILSATSLPTSPTPIRVLQAKCIPVYCKYRFPDHPFHQTHGRTHGTHVFFRDVNVVFAGTMSPGKLREFLLGPPIEIEVHDRDQKIFQNISKPSLFGMEPEDEKLSNVGLVTSKSTVHNPFMEQDSLSNPYGIAKMGLSELVYGATYLNISVPIHSCESPDAIEYYSDSKNSGIIGSVGNGQIFPLPVGHYLDAESLLKVRVDLAVPLSSEIVAPDCPFGRIIYIFDYKNNELFQDLIGKITEINCRSLNLDPQPKYISLDVLSRVCLTDDQKGDTSLDVITGIHIMDGDLHLFILEGLRQSAIKELWETVPTRASEQKGKFEILYNSEMAFHERLYKDLGVLVCHVHLHEPLYTLVNQPLLYIRDMVPPLCFQALSRLDYICSAKKLRDVIQSDLLPSVEMIHLLSREFGVPLKSADLCGDKEHIFSKKLVISEKEDKGLRCHMDIPLDNFNELYIQLKREIKNFKTKDHIQMNIDRVWQMSRRVKKPKVEHVKMIPCDGLTVHNYSSQSLNSTELGLRILRQNMALEPKCRYTYSLDYQSATVNPLDNVQEVKNQAAKSREKWMTPSGFLYPGFRSSFESNKHPKQPDDARILELTKAWKENILHANTLQPTLSRDHWSWSDRHTDFDLYKKLYERCSLSAPVTVHVTDDTLQYEHLGKVQLADIKQSMRFHRCLPQTEMTAQGSHASNQQNRLEDLLKDKGAKLSLRRAGLALKPIPSLAVIPKSESNGNTRGNNSKGYIPGELKDHSLKWTDNVIPCQNMDHETFRKLRGKDFTSTSTDHSVIYKRKIKDLSKEEKNSFILLKSGESDVKANSVAKIADEFRNVIQIQSHEGFLLHIQ</sequence>
<dbReference type="AlphaFoldDB" id="A0A8J6FBD1"/>
<dbReference type="InterPro" id="IPR027876">
    <property type="entry name" value="DUF4550"/>
</dbReference>
<evidence type="ECO:0000313" key="3">
    <source>
        <dbReference type="Proteomes" id="UP000770717"/>
    </source>
</evidence>
<protein>
    <recommendedName>
        <fullName evidence="1">DUF4550 domain-containing protein</fullName>
    </recommendedName>
</protein>
<dbReference type="OrthoDB" id="188352at2759"/>
<proteinExistence type="predicted"/>